<keyword evidence="2" id="KW-1185">Reference proteome</keyword>
<gene>
    <name evidence="1" type="ORF">Ahy_B03g063580</name>
</gene>
<dbReference type="Proteomes" id="UP000289738">
    <property type="component" value="Chromosome B03"/>
</dbReference>
<evidence type="ECO:0000313" key="2">
    <source>
        <dbReference type="Proteomes" id="UP000289738"/>
    </source>
</evidence>
<accession>A0A444ZY20</accession>
<name>A0A444ZY20_ARAHY</name>
<evidence type="ECO:0008006" key="3">
    <source>
        <dbReference type="Google" id="ProtNLM"/>
    </source>
</evidence>
<dbReference type="EMBL" id="SDMP01000013">
    <property type="protein sequence ID" value="RYR18954.1"/>
    <property type="molecule type" value="Genomic_DNA"/>
</dbReference>
<comment type="caution">
    <text evidence="1">The sequence shown here is derived from an EMBL/GenBank/DDBJ whole genome shotgun (WGS) entry which is preliminary data.</text>
</comment>
<organism evidence="1 2">
    <name type="scientific">Arachis hypogaea</name>
    <name type="common">Peanut</name>
    <dbReference type="NCBI Taxonomy" id="3818"/>
    <lineage>
        <taxon>Eukaryota</taxon>
        <taxon>Viridiplantae</taxon>
        <taxon>Streptophyta</taxon>
        <taxon>Embryophyta</taxon>
        <taxon>Tracheophyta</taxon>
        <taxon>Spermatophyta</taxon>
        <taxon>Magnoliopsida</taxon>
        <taxon>eudicotyledons</taxon>
        <taxon>Gunneridae</taxon>
        <taxon>Pentapetalae</taxon>
        <taxon>rosids</taxon>
        <taxon>fabids</taxon>
        <taxon>Fabales</taxon>
        <taxon>Fabaceae</taxon>
        <taxon>Papilionoideae</taxon>
        <taxon>50 kb inversion clade</taxon>
        <taxon>dalbergioids sensu lato</taxon>
        <taxon>Dalbergieae</taxon>
        <taxon>Pterocarpus clade</taxon>
        <taxon>Arachis</taxon>
    </lineage>
</organism>
<reference evidence="1 2" key="1">
    <citation type="submission" date="2019-01" db="EMBL/GenBank/DDBJ databases">
        <title>Sequencing of cultivated peanut Arachis hypogaea provides insights into genome evolution and oil improvement.</title>
        <authorList>
            <person name="Chen X."/>
        </authorList>
    </citation>
    <scope>NUCLEOTIDE SEQUENCE [LARGE SCALE GENOMIC DNA]</scope>
    <source>
        <strain evidence="2">cv. Fuhuasheng</strain>
        <tissue evidence="1">Leaves</tissue>
    </source>
</reference>
<protein>
    <recommendedName>
        <fullName evidence="3">Transposase MuDR plant domain-containing protein</fullName>
    </recommendedName>
</protein>
<evidence type="ECO:0000313" key="1">
    <source>
        <dbReference type="EMBL" id="RYR18954.1"/>
    </source>
</evidence>
<proteinExistence type="predicted"/>
<sequence length="209" mass="24455">MKGIANLRVYYNGEIIPNIHERFQIMSITDDACMQQIFCIYQQTRFHVPMIELYVEFEHMGLDAVGEEVKAMLRQKMVNLVSRVGDISIKRYIISRRIDYTVYELSHRHSMQNAKGCDWLIRASLIRKKDCSEIKRYNGKHMCNMGTISQDHAKLDTYTIADAIRSLDEAESIKVKSIIAEVQSRFNYIVSYRKAWLEKPKSVTKIFCD</sequence>
<dbReference type="AlphaFoldDB" id="A0A444ZY20"/>